<feature type="signal peptide" evidence="1">
    <location>
        <begin position="1"/>
        <end position="27"/>
    </location>
</feature>
<name>A0A369MMJ9_EGGLN</name>
<dbReference type="RefSeq" id="WP_114532743.1">
    <property type="nucleotide sequence ID" value="NZ_JAQDVM010000003.1"/>
</dbReference>
<evidence type="ECO:0008006" key="4">
    <source>
        <dbReference type="Google" id="ProtNLM"/>
    </source>
</evidence>
<evidence type="ECO:0000256" key="1">
    <source>
        <dbReference type="SAM" id="SignalP"/>
    </source>
</evidence>
<comment type="caution">
    <text evidence="2">The sequence shown here is derived from an EMBL/GenBank/DDBJ whole genome shotgun (WGS) entry which is preliminary data.</text>
</comment>
<feature type="chain" id="PRO_5039370107" description="Cytochrome c domain-containing protein" evidence="1">
    <location>
        <begin position="28"/>
        <end position="149"/>
    </location>
</feature>
<evidence type="ECO:0000313" key="2">
    <source>
        <dbReference type="EMBL" id="RDB72877.1"/>
    </source>
</evidence>
<dbReference type="PROSITE" id="PS51257">
    <property type="entry name" value="PROKAR_LIPOPROTEIN"/>
    <property type="match status" value="1"/>
</dbReference>
<protein>
    <recommendedName>
        <fullName evidence="4">Cytochrome c domain-containing protein</fullName>
    </recommendedName>
</protein>
<proteinExistence type="predicted"/>
<dbReference type="Proteomes" id="UP000253970">
    <property type="component" value="Unassembled WGS sequence"/>
</dbReference>
<evidence type="ECO:0000313" key="3">
    <source>
        <dbReference type="Proteomes" id="UP000253970"/>
    </source>
</evidence>
<dbReference type="AlphaFoldDB" id="A0A369MMJ9"/>
<gene>
    <name evidence="2" type="ORF">C1875_02415</name>
</gene>
<reference evidence="2 3" key="1">
    <citation type="journal article" date="2018" name="Elife">
        <title>Discovery and characterization of a prevalent human gut bacterial enzyme sufficient for the inactivation of a family of plant toxins.</title>
        <authorList>
            <person name="Koppel N."/>
            <person name="Bisanz J.E."/>
            <person name="Pandelia M.E."/>
            <person name="Turnbaugh P.J."/>
            <person name="Balskus E.P."/>
        </authorList>
    </citation>
    <scope>NUCLEOTIDE SEQUENCE [LARGE SCALE GENOMIC DNA]</scope>
    <source>
        <strain evidence="2 3">W1 BHI 6</strain>
    </source>
</reference>
<dbReference type="EMBL" id="PPTU01000002">
    <property type="protein sequence ID" value="RDB72877.1"/>
    <property type="molecule type" value="Genomic_DNA"/>
</dbReference>
<accession>A0A369MMJ9</accession>
<keyword evidence="1" id="KW-0732">Signal</keyword>
<organism evidence="2 3">
    <name type="scientific">Eggerthella lenta</name>
    <name type="common">Eubacterium lentum</name>
    <dbReference type="NCBI Taxonomy" id="84112"/>
    <lineage>
        <taxon>Bacteria</taxon>
        <taxon>Bacillati</taxon>
        <taxon>Actinomycetota</taxon>
        <taxon>Coriobacteriia</taxon>
        <taxon>Eggerthellales</taxon>
        <taxon>Eggerthellaceae</taxon>
        <taxon>Eggerthella</taxon>
    </lineage>
</organism>
<sequence length="149" mass="15295">MHRCDFRLPVRVLAAAALPLMGAATLAGCSGASQHQVIDRNVACSSCHSDEKPVYEGATVPSETVESGSRVQVKTSGAAVAVVARPVFTAEDGSGFVPVVDSSVALDGGEAVVELEDGLWALCLDEGDKARAKLVRVDSASDATAVVEL</sequence>